<dbReference type="EMBL" id="CAMXCT020003780">
    <property type="protein sequence ID" value="CAL1159597.1"/>
    <property type="molecule type" value="Genomic_DNA"/>
</dbReference>
<dbReference type="CDD" id="cd00054">
    <property type="entry name" value="EGF_CA"/>
    <property type="match status" value="1"/>
</dbReference>
<feature type="domain" description="EGF-like" evidence="5">
    <location>
        <begin position="673"/>
        <end position="708"/>
    </location>
</feature>
<reference evidence="6" key="1">
    <citation type="submission" date="2022-10" db="EMBL/GenBank/DDBJ databases">
        <authorList>
            <person name="Chen Y."/>
            <person name="Dougan E. K."/>
            <person name="Chan C."/>
            <person name="Rhodes N."/>
            <person name="Thang M."/>
        </authorList>
    </citation>
    <scope>NUCLEOTIDE SEQUENCE</scope>
</reference>
<protein>
    <submittedName>
        <fullName evidence="7">Extracellular matrix protein FRAS1</fullName>
    </submittedName>
</protein>
<keyword evidence="2" id="KW-1015">Disulfide bond</keyword>
<dbReference type="SMART" id="SM01411">
    <property type="entry name" value="Ephrin_rec_like"/>
    <property type="match status" value="4"/>
</dbReference>
<dbReference type="Gene3D" id="2.130.10.130">
    <property type="entry name" value="Integrin alpha, N-terminal"/>
    <property type="match status" value="1"/>
</dbReference>
<dbReference type="OrthoDB" id="428759at2759"/>
<dbReference type="Pfam" id="PF07699">
    <property type="entry name" value="Ephrin_rec_like"/>
    <property type="match status" value="1"/>
</dbReference>
<dbReference type="Gene3D" id="2.10.220.10">
    <property type="entry name" value="Hormone Receptor, Insulin-like Growth Factor Receptor 1, Chain A, domain 2"/>
    <property type="match status" value="1"/>
</dbReference>
<sequence length="1392" mass="155467">MLSHAILWFLPKLLKFAWLVSLCEGQTSWCQAEPGSCLGSQQSYKEPIEIQLVHEVPRIRHIVKFLDWDGDGDLDFVATYWDDKDYKKRRLRLGFFERQNDAFKMHNLVEEYMEAMDTADNGEDALEFEVTDWDGDGEEDLVLAKYVKTTHLNADLFLSWANRTTAMGNGEVRPITMILKKPVDFHMLLMVEDMHLWPEPPGVIIATPWCMRAVDWDLDRDTDLFFQARYFERVDPDTVVERVGDQNPLSNVAIKDLDCKFLHIADEDGDGYLEMVTPGLKQQAEPESQSEGGSVLLTSVAFKYRSSLRYFRRTMDGTFVEQIEHPFQNLWVEHDIAFLTFGNEKILFIADWNSDGLPDLLAWGGQQKGGLVTWYERAQDNTQMAEDHTALYDDINVDKSCKEIHLFDWNGDGFLDVLTYCRGQFQLYQFDGQNFLEVFGFFDNITSVHNYRFFHQSCGIAISDWDGDGDLDVIVASDSDGRVYYHEMMDGLFHEKSSQHSFSNIQLILETTKNQEQAPQPLAVDWDNDGDLDLILGAPDYRYFERLDNGSLSEWPREDSPFLSLSVGFEDFFQKKQGAWRLIDCDLDGDLDLVQLVRTYSRGPMSFRICEHTEDHTLRCDNNLLCLGTNMSNFHPEGGQLAKHGPVSGWDFVTKNGQLEILTVHEDKIVHWRAGACSPSDPCHEKGICMRGKARCSCTAGFELADCSGCQQYFYSVDMSWGNPHGCRACPGEGGKVCHDRGRCFDDLAARNVSQMATAAQMARGSGSCLCSEASFYGMDEQGRSTCAEGTCPAGTEEKDGICRSCPAGTYSLAGGICKKCGPGTKSSESSSSCLKCSPGGISQGSGNTVCEECPAGKYEISRQWCNDCPPGSLSSSGSNACTKCPGGFFAAVQGSSMCDSCPSGTYAEEGSSKCVVCPAGTISGGGSGNCSHCAAGYFAKDSMACEACRGGTFSLGGSCRNCPPGHVSGPASAICSSCDSFLIRSTPDPAKQTCHISGLDVVLAGICWMTSAGCCFLFFIGFCGEVPIADISEQGRKVVVTTTIAHQFVKSRKGREVTFHNTRVPDLEKGPWKVSASSSFQLILHVDVDQMENPLDTSMGTLRLKFPRGFLATGFLHCPTICWCLLSLAATVAIMSQLTWSLTLLLCVLGILSGAAAFACRWRNRSPLAKRLRQFLKEWPLQLQSCPRGPERSVTVGKLQDFLQFFDSFIKERCMYYVCDNIVKPLTAPSQLSWAEMVGPSPMEWFVSHYWGMAARHLVEAIRKHAQSAPNWRDTAYWICTFSNSQWHVKAELGDGQWQESSFYKALQSPMCKGTVMIIDEKVWPLQRIWCLFELYHTIRLTSSSHFQGSAPPLVCCRRARQAPTWPWPWPAPRPTWTPVRPRRPRRPTDR</sequence>
<evidence type="ECO:0000259" key="5">
    <source>
        <dbReference type="PROSITE" id="PS50026"/>
    </source>
</evidence>
<dbReference type="InterPro" id="IPR009030">
    <property type="entry name" value="Growth_fac_rcpt_cys_sf"/>
</dbReference>
<reference evidence="7 8" key="2">
    <citation type="submission" date="2024-05" db="EMBL/GenBank/DDBJ databases">
        <authorList>
            <person name="Chen Y."/>
            <person name="Shah S."/>
            <person name="Dougan E. K."/>
            <person name="Thang M."/>
            <person name="Chan C."/>
        </authorList>
    </citation>
    <scope>NUCLEOTIDE SEQUENCE [LARGE SCALE GENOMIC DNA]</scope>
</reference>
<evidence type="ECO:0000256" key="2">
    <source>
        <dbReference type="PROSITE-ProRule" id="PRU00076"/>
    </source>
</evidence>
<dbReference type="Pfam" id="PF13517">
    <property type="entry name" value="FG-GAP_3"/>
    <property type="match status" value="1"/>
</dbReference>
<dbReference type="PROSITE" id="PS50026">
    <property type="entry name" value="EGF_3"/>
    <property type="match status" value="1"/>
</dbReference>
<feature type="transmembrane region" description="Helical" evidence="3">
    <location>
        <begin position="1141"/>
        <end position="1163"/>
    </location>
</feature>
<evidence type="ECO:0000313" key="7">
    <source>
        <dbReference type="EMBL" id="CAL4793534.1"/>
    </source>
</evidence>
<feature type="transmembrane region" description="Helical" evidence="3">
    <location>
        <begin position="1002"/>
        <end position="1023"/>
    </location>
</feature>
<evidence type="ECO:0000313" key="8">
    <source>
        <dbReference type="Proteomes" id="UP001152797"/>
    </source>
</evidence>
<dbReference type="PANTHER" id="PTHR46967">
    <property type="entry name" value="INSULIN-LIKE GROWTH FACTOR BINDING PROTEIN,N-TERMINAL"/>
    <property type="match status" value="1"/>
</dbReference>
<dbReference type="InterPro" id="IPR000742">
    <property type="entry name" value="EGF"/>
</dbReference>
<proteinExistence type="predicted"/>
<keyword evidence="3" id="KW-1133">Transmembrane helix</keyword>
<feature type="disulfide bond" evidence="2">
    <location>
        <begin position="698"/>
        <end position="707"/>
    </location>
</feature>
<evidence type="ECO:0000256" key="1">
    <source>
        <dbReference type="ARBA" id="ARBA00022729"/>
    </source>
</evidence>
<dbReference type="PANTHER" id="PTHR46967:SF2">
    <property type="entry name" value="SUSHI, VON WILLEBRAND FACTOR TYPE A, EGF AND PENTRAXIN DOMAIN-CONTAINING PROTEIN 1-LIKE"/>
    <property type="match status" value="1"/>
</dbReference>
<dbReference type="EMBL" id="CAMXCT010003780">
    <property type="protein sequence ID" value="CAI4006222.1"/>
    <property type="molecule type" value="Genomic_DNA"/>
</dbReference>
<dbReference type="InterPro" id="IPR013517">
    <property type="entry name" value="FG-GAP"/>
</dbReference>
<dbReference type="Proteomes" id="UP001152797">
    <property type="component" value="Unassembled WGS sequence"/>
</dbReference>
<keyword evidence="3" id="KW-0472">Membrane</keyword>
<keyword evidence="1 4" id="KW-0732">Signal</keyword>
<evidence type="ECO:0000256" key="4">
    <source>
        <dbReference type="SAM" id="SignalP"/>
    </source>
</evidence>
<gene>
    <name evidence="6" type="ORF">C1SCF055_LOCUS31880</name>
</gene>
<keyword evidence="2" id="KW-0245">EGF-like domain</keyword>
<name>A0A9P1GCZ6_9DINO</name>
<dbReference type="InterPro" id="IPR011641">
    <property type="entry name" value="Tyr-kin_ephrin_A/B_rcpt-like"/>
</dbReference>
<evidence type="ECO:0000313" key="6">
    <source>
        <dbReference type="EMBL" id="CAI4006222.1"/>
    </source>
</evidence>
<dbReference type="SUPFAM" id="SSF69318">
    <property type="entry name" value="Integrin alpha N-terminal domain"/>
    <property type="match status" value="2"/>
</dbReference>
<comment type="caution">
    <text evidence="6">The sequence shown here is derived from an EMBL/GenBank/DDBJ whole genome shotgun (WGS) entry which is preliminary data.</text>
</comment>
<feature type="chain" id="PRO_5043272671" evidence="4">
    <location>
        <begin position="26"/>
        <end position="1392"/>
    </location>
</feature>
<accession>A0A9P1GCZ6</accession>
<dbReference type="Gene3D" id="2.10.50.10">
    <property type="entry name" value="Tumor Necrosis Factor Receptor, subunit A, domain 2"/>
    <property type="match status" value="1"/>
</dbReference>
<dbReference type="SMART" id="SM00181">
    <property type="entry name" value="EGF"/>
    <property type="match status" value="3"/>
</dbReference>
<feature type="transmembrane region" description="Helical" evidence="3">
    <location>
        <begin position="1110"/>
        <end position="1135"/>
    </location>
</feature>
<keyword evidence="8" id="KW-1185">Reference proteome</keyword>
<comment type="caution">
    <text evidence="2">Lacks conserved residue(s) required for the propagation of feature annotation.</text>
</comment>
<dbReference type="EMBL" id="CAMXCT030003780">
    <property type="protein sequence ID" value="CAL4793534.1"/>
    <property type="molecule type" value="Genomic_DNA"/>
</dbReference>
<dbReference type="SUPFAM" id="SSF57184">
    <property type="entry name" value="Growth factor receptor domain"/>
    <property type="match status" value="2"/>
</dbReference>
<organism evidence="6">
    <name type="scientific">Cladocopium goreaui</name>
    <dbReference type="NCBI Taxonomy" id="2562237"/>
    <lineage>
        <taxon>Eukaryota</taxon>
        <taxon>Sar</taxon>
        <taxon>Alveolata</taxon>
        <taxon>Dinophyceae</taxon>
        <taxon>Suessiales</taxon>
        <taxon>Symbiodiniaceae</taxon>
        <taxon>Cladocopium</taxon>
    </lineage>
</organism>
<dbReference type="InterPro" id="IPR028994">
    <property type="entry name" value="Integrin_alpha_N"/>
</dbReference>
<feature type="signal peptide" evidence="4">
    <location>
        <begin position="1"/>
        <end position="25"/>
    </location>
</feature>
<keyword evidence="3" id="KW-0812">Transmembrane</keyword>
<evidence type="ECO:0000256" key="3">
    <source>
        <dbReference type="SAM" id="Phobius"/>
    </source>
</evidence>